<dbReference type="PANTHER" id="PTHR35147:SF1">
    <property type="entry name" value="CHEMORECEPTOR GLUTAMINE DEAMIDASE CHED-RELATED"/>
    <property type="match status" value="1"/>
</dbReference>
<proteinExistence type="predicted"/>
<comment type="caution">
    <text evidence="3">The sequence shown here is derived from an EMBL/GenBank/DDBJ whole genome shotgun (WGS) entry which is preliminary data.</text>
</comment>
<dbReference type="PANTHER" id="PTHR35147">
    <property type="entry name" value="CHEMORECEPTOR GLUTAMINE DEAMIDASE CHED-RELATED"/>
    <property type="match status" value="1"/>
</dbReference>
<sequence>MNLARPDEHLADPSDRQARGAKGACMTHVLHPGDVICVERGERVETLLGSCVAIVLTDARRSIAAVCHLVHAGAGATTAYGGCALQAMEAMLRARGFNARLCEAFVYGGGNMFPVLAPGDQHVGMSNVRWALSELAGRGMPVLAQDVGGDGYRRFAWTVGPGMPEVVQLRG</sequence>
<organism evidence="3 4">
    <name type="scientific">Pelomonas candidula</name>
    <dbReference type="NCBI Taxonomy" id="3299025"/>
    <lineage>
        <taxon>Bacteria</taxon>
        <taxon>Pseudomonadati</taxon>
        <taxon>Pseudomonadota</taxon>
        <taxon>Betaproteobacteria</taxon>
        <taxon>Burkholderiales</taxon>
        <taxon>Sphaerotilaceae</taxon>
        <taxon>Roseateles</taxon>
    </lineage>
</organism>
<dbReference type="InterPro" id="IPR005659">
    <property type="entry name" value="Chemorcpt_Glu_NH3ase_CheD"/>
</dbReference>
<name>A0ABW7HE26_9BURK</name>
<dbReference type="Gene3D" id="3.30.1330.200">
    <property type="match status" value="1"/>
</dbReference>
<dbReference type="CDD" id="cd16352">
    <property type="entry name" value="CheD"/>
    <property type="match status" value="1"/>
</dbReference>
<evidence type="ECO:0000256" key="2">
    <source>
        <dbReference type="ARBA" id="ARBA00022801"/>
    </source>
</evidence>
<dbReference type="InterPro" id="IPR038592">
    <property type="entry name" value="CheD-like_sf"/>
</dbReference>
<dbReference type="Proteomes" id="UP001606134">
    <property type="component" value="Unassembled WGS sequence"/>
</dbReference>
<dbReference type="Pfam" id="PF03975">
    <property type="entry name" value="CheD"/>
    <property type="match status" value="1"/>
</dbReference>
<evidence type="ECO:0000313" key="4">
    <source>
        <dbReference type="Proteomes" id="UP001606134"/>
    </source>
</evidence>
<keyword evidence="1" id="KW-0145">Chemotaxis</keyword>
<protein>
    <submittedName>
        <fullName evidence="3">Chemotaxis protein CheD</fullName>
    </submittedName>
</protein>
<evidence type="ECO:0000313" key="3">
    <source>
        <dbReference type="EMBL" id="MFG6488177.1"/>
    </source>
</evidence>
<evidence type="ECO:0000256" key="1">
    <source>
        <dbReference type="ARBA" id="ARBA00022500"/>
    </source>
</evidence>
<accession>A0ABW7HE26</accession>
<keyword evidence="2" id="KW-0378">Hydrolase</keyword>
<dbReference type="RefSeq" id="WP_394412515.1">
    <property type="nucleotide sequence ID" value="NZ_JBIGIC010000007.1"/>
</dbReference>
<dbReference type="InterPro" id="IPR011324">
    <property type="entry name" value="Cytotoxic_necrot_fac-like_cat"/>
</dbReference>
<reference evidence="3 4" key="1">
    <citation type="submission" date="2024-08" db="EMBL/GenBank/DDBJ databases">
        <authorList>
            <person name="Lu H."/>
        </authorList>
    </citation>
    <scope>NUCLEOTIDE SEQUENCE [LARGE SCALE GENOMIC DNA]</scope>
    <source>
        <strain evidence="3 4">BYS78W</strain>
    </source>
</reference>
<dbReference type="SUPFAM" id="SSF64438">
    <property type="entry name" value="CNF1/YfiH-like putative cysteine hydrolases"/>
    <property type="match status" value="1"/>
</dbReference>
<gene>
    <name evidence="3" type="ORF">ACG04R_15940</name>
</gene>
<keyword evidence="4" id="KW-1185">Reference proteome</keyword>
<dbReference type="EMBL" id="JBIGIC010000007">
    <property type="protein sequence ID" value="MFG6488177.1"/>
    <property type="molecule type" value="Genomic_DNA"/>
</dbReference>